<accession>A0A0B7NEX6</accession>
<sequence>MCDFIERVVLFGESLTIVPELPNEMNQFMQEEVLVQGIGFVEPKGRSGRYLSVYIRMQLEMIQNALLASRNLQLPIRGTESVPFYLIIFGSNISPLRELERQGIHVFVKAELLYTFCRDPCMSPELSELRQLAMQVADAEQARVPHLENQLLDLEVPVLDLEDLMSNLDGPVLDVDDAEQSVEPHSFGNDELFASAAQSQETQHESNLGALLGEAEDDKSAARPAHTVTVEIAEGSTVGDTSSTIGELESSTVAGRPAAATASAAAVPTYTRYRYRH</sequence>
<dbReference type="EMBL" id="LN731032">
    <property type="protein sequence ID" value="CEP14102.1"/>
    <property type="molecule type" value="Genomic_DNA"/>
</dbReference>
<keyword evidence="2" id="KW-1185">Reference proteome</keyword>
<evidence type="ECO:0000313" key="2">
    <source>
        <dbReference type="Proteomes" id="UP000054107"/>
    </source>
</evidence>
<gene>
    <name evidence="1" type="primary">PARPA_08265.1 scaffold 32756</name>
</gene>
<protein>
    <submittedName>
        <fullName evidence="1">Uncharacterized protein</fullName>
    </submittedName>
</protein>
<organism evidence="1 2">
    <name type="scientific">Parasitella parasitica</name>
    <dbReference type="NCBI Taxonomy" id="35722"/>
    <lineage>
        <taxon>Eukaryota</taxon>
        <taxon>Fungi</taxon>
        <taxon>Fungi incertae sedis</taxon>
        <taxon>Mucoromycota</taxon>
        <taxon>Mucoromycotina</taxon>
        <taxon>Mucoromycetes</taxon>
        <taxon>Mucorales</taxon>
        <taxon>Mucorineae</taxon>
        <taxon>Mucoraceae</taxon>
        <taxon>Parasitella</taxon>
    </lineage>
</organism>
<dbReference type="Proteomes" id="UP000054107">
    <property type="component" value="Unassembled WGS sequence"/>
</dbReference>
<dbReference type="AlphaFoldDB" id="A0A0B7NEX6"/>
<reference evidence="1 2" key="1">
    <citation type="submission" date="2014-09" db="EMBL/GenBank/DDBJ databases">
        <authorList>
            <person name="Ellenberger Sabrina"/>
        </authorList>
    </citation>
    <scope>NUCLEOTIDE SEQUENCE [LARGE SCALE GENOMIC DNA]</scope>
    <source>
        <strain evidence="1 2">CBS 412.66</strain>
    </source>
</reference>
<evidence type="ECO:0000313" key="1">
    <source>
        <dbReference type="EMBL" id="CEP14102.1"/>
    </source>
</evidence>
<name>A0A0B7NEX6_9FUNG</name>
<proteinExistence type="predicted"/>